<gene>
    <name evidence="1" type="ORF">T12_13499</name>
</gene>
<evidence type="ECO:0000313" key="2">
    <source>
        <dbReference type="Proteomes" id="UP000054783"/>
    </source>
</evidence>
<dbReference type="AlphaFoldDB" id="A0A0V0Z1N2"/>
<protein>
    <submittedName>
        <fullName evidence="1">Uncharacterized protein</fullName>
    </submittedName>
</protein>
<accession>A0A0V0Z1N2</accession>
<evidence type="ECO:0000313" key="1">
    <source>
        <dbReference type="EMBL" id="KRY06195.1"/>
    </source>
</evidence>
<sequence length="177" mass="20537">MYRLAEVEAAALYPRIREVALNRGYQGCFRITNYCLWIEIDPEDCRLPRLDCWHQLTRHKGMDGKQLLIPLWYNLESTIHAPGLHGCQQSNVGTRRNYHKEHIQYVQHILLNTPNISSVYRYILICTPCLHTQGTYRRNSLSQEGLVQLTTAVNSPRRSTHHGGQLAAWSTHRALYV</sequence>
<comment type="caution">
    <text evidence="1">The sequence shown here is derived from an EMBL/GenBank/DDBJ whole genome shotgun (WGS) entry which is preliminary data.</text>
</comment>
<reference evidence="1 2" key="1">
    <citation type="submission" date="2015-01" db="EMBL/GenBank/DDBJ databases">
        <title>Evolution of Trichinella species and genotypes.</title>
        <authorList>
            <person name="Korhonen P.K."/>
            <person name="Edoardo P."/>
            <person name="Giuseppe L.R."/>
            <person name="Gasser R.B."/>
        </authorList>
    </citation>
    <scope>NUCLEOTIDE SEQUENCE [LARGE SCALE GENOMIC DNA]</scope>
    <source>
        <strain evidence="1">ISS2496</strain>
    </source>
</reference>
<proteinExistence type="predicted"/>
<name>A0A0V0Z1N2_9BILA</name>
<keyword evidence="2" id="KW-1185">Reference proteome</keyword>
<organism evidence="1 2">
    <name type="scientific">Trichinella patagoniensis</name>
    <dbReference type="NCBI Taxonomy" id="990121"/>
    <lineage>
        <taxon>Eukaryota</taxon>
        <taxon>Metazoa</taxon>
        <taxon>Ecdysozoa</taxon>
        <taxon>Nematoda</taxon>
        <taxon>Enoplea</taxon>
        <taxon>Dorylaimia</taxon>
        <taxon>Trichinellida</taxon>
        <taxon>Trichinellidae</taxon>
        <taxon>Trichinella</taxon>
    </lineage>
</organism>
<dbReference type="EMBL" id="JYDQ01000894">
    <property type="protein sequence ID" value="KRY06195.1"/>
    <property type="molecule type" value="Genomic_DNA"/>
</dbReference>
<dbReference type="Proteomes" id="UP000054783">
    <property type="component" value="Unassembled WGS sequence"/>
</dbReference>